<dbReference type="InterPro" id="IPR000884">
    <property type="entry name" value="TSP1_rpt"/>
</dbReference>
<dbReference type="SUPFAM" id="SSF82895">
    <property type="entry name" value="TSP-1 type 1 repeat"/>
    <property type="match status" value="10"/>
</dbReference>
<dbReference type="SMART" id="SM00408">
    <property type="entry name" value="IGc2"/>
    <property type="match status" value="1"/>
</dbReference>
<dbReference type="InterPro" id="IPR045371">
    <property type="entry name" value="ADAMTS_CR_3"/>
</dbReference>
<dbReference type="Pfam" id="PF19030">
    <property type="entry name" value="TSP1_ADAMTS"/>
    <property type="match status" value="10"/>
</dbReference>
<evidence type="ECO:0000313" key="10">
    <source>
        <dbReference type="EMBL" id="KAK6179334.1"/>
    </source>
</evidence>
<dbReference type="InterPro" id="IPR050439">
    <property type="entry name" value="ADAMTS_ADAMTS-like"/>
</dbReference>
<dbReference type="Pfam" id="PF13927">
    <property type="entry name" value="Ig_3"/>
    <property type="match status" value="1"/>
</dbReference>
<dbReference type="EMBL" id="JAZGQO010000008">
    <property type="protein sequence ID" value="KAK6179334.1"/>
    <property type="molecule type" value="Genomic_DNA"/>
</dbReference>
<organism evidence="10 11">
    <name type="scientific">Patella caerulea</name>
    <name type="common">Rayed Mediterranean limpet</name>
    <dbReference type="NCBI Taxonomy" id="87958"/>
    <lineage>
        <taxon>Eukaryota</taxon>
        <taxon>Metazoa</taxon>
        <taxon>Spiralia</taxon>
        <taxon>Lophotrochozoa</taxon>
        <taxon>Mollusca</taxon>
        <taxon>Gastropoda</taxon>
        <taxon>Patellogastropoda</taxon>
        <taxon>Patelloidea</taxon>
        <taxon>Patellidae</taxon>
        <taxon>Patella</taxon>
    </lineage>
</organism>
<dbReference type="SMART" id="SM00209">
    <property type="entry name" value="TSP1"/>
    <property type="match status" value="11"/>
</dbReference>
<feature type="signal peptide" evidence="7">
    <location>
        <begin position="1"/>
        <end position="20"/>
    </location>
</feature>
<dbReference type="GO" id="GO:0004222">
    <property type="term" value="F:metalloendopeptidase activity"/>
    <property type="evidence" value="ECO:0007669"/>
    <property type="project" value="TreeGrafter"/>
</dbReference>
<dbReference type="PROSITE" id="PS51257">
    <property type="entry name" value="PROKAR_LIPOPROTEIN"/>
    <property type="match status" value="1"/>
</dbReference>
<dbReference type="InterPro" id="IPR036179">
    <property type="entry name" value="Ig-like_dom_sf"/>
</dbReference>
<evidence type="ECO:0000259" key="9">
    <source>
        <dbReference type="PROSITE" id="PS50900"/>
    </source>
</evidence>
<dbReference type="InterPro" id="IPR036383">
    <property type="entry name" value="TSP1_rpt_sf"/>
</dbReference>
<evidence type="ECO:0000313" key="11">
    <source>
        <dbReference type="Proteomes" id="UP001347796"/>
    </source>
</evidence>
<gene>
    <name evidence="10" type="ORF">SNE40_011721</name>
</gene>
<name>A0AAN8JNY2_PATCE</name>
<dbReference type="GO" id="GO:0031012">
    <property type="term" value="C:extracellular matrix"/>
    <property type="evidence" value="ECO:0007669"/>
    <property type="project" value="TreeGrafter"/>
</dbReference>
<sequence length="1009" mass="113192">MICLGIRFFILTLIFWLSSADHWSNWTSWSACSRTCDGGATYQLRKCMRSYKSHGGCKGDNIQYATCNNKPCEHGSQDFRKQQCAAYNDAAYGGRYFKWLPYIDRKNSCILYCIAKGTRTVAMLSPKVLDGTRCKGETLDMCINGKCRDVGCDHMLGSQLKVDSCGVCGGKNVCLQHGAVGRYQWVESGVSECSATCGVGYQEKLFSCKDKLHSRIAKDQKCSKSPKPSSVKKQCFYKRCPPSWRVGPWHDCTKTCGGGISTRSVVCIDTLLDNRQRTLHYSLCPSPKPTNKKTCNTMICPTWYAGEWSPCSVTCGWGVQNRDVVCRDEGNTFCNDSIKPETKKNCTTNFPCFETDGRYVAEHDEKEVQEISLGELRQAVIKADNTEDDDSIVHEDDVQGHDMSSPRYVVSSWGQCSVTCGTGITRRYVRCQVFLLYLQAIVDLADSECEDSKPIETEPCIQDPCYDDFMWKAAGFTDCTRSCLGGTQETKLICVHKVNGSMVPDDFCEEAPTLAIERKICNDFSCPQRWRIGDFGECSATCGGGLMIRKVECIQEFSHGSDNLLNLPDFMCEQPVPERERSCNVQHCPASWTTGQWSGCSVTCGEGIQIRPTLCQKHSAGGKITDVSDTLCRPSERPVHSRPCNETVCPLVRIKQQRLKFFQLNKMSKIRLVVGTKAFLLPGTNVIVRCPAKGFNKRMILWYKDGRPIKKGRRVNISGKGNLRLKRIRPDTDAGTYTCYADSVSASINIQFSELIDIFQQLSFREALNIKSSDNKTHFYKDPFDHKKKSLNIIVGEWSSCSKTCGGGKQRRNVSCEIITNNYFEILPSRVCKNAGMVLPSNAKSCNRDMCVQWSTGNWSKCSADNCFREGHALQSRTVNCTKESNARVIDDNLCNPYTRPLNSQECTLDLCKPLWNTSEWSYCVADCGEKGFQSRMLTCTWSVSGKTAGRACADMLRPVVMRKCTSQPCSQECTDKYEHCNIVKRVNFCDNPRFKRTCCKTCSANSRS</sequence>
<dbReference type="PANTHER" id="PTHR13723:SF313">
    <property type="entry name" value="PEPTIDASE M12B DOMAIN-CONTAINING PROTEIN"/>
    <property type="match status" value="1"/>
</dbReference>
<dbReference type="InterPro" id="IPR013273">
    <property type="entry name" value="ADAMTS/ADAMTS-like"/>
</dbReference>
<dbReference type="Proteomes" id="UP001347796">
    <property type="component" value="Unassembled WGS sequence"/>
</dbReference>
<feature type="chain" id="PRO_5042859566" evidence="7">
    <location>
        <begin position="21"/>
        <end position="1009"/>
    </location>
</feature>
<evidence type="ECO:0000256" key="5">
    <source>
        <dbReference type="ARBA" id="ARBA00023157"/>
    </source>
</evidence>
<dbReference type="InterPro" id="IPR013783">
    <property type="entry name" value="Ig-like_fold"/>
</dbReference>
<feature type="disulfide bond" evidence="6">
    <location>
        <begin position="36"/>
        <end position="72"/>
    </location>
</feature>
<dbReference type="PROSITE" id="PS50092">
    <property type="entry name" value="TSP1"/>
    <property type="match status" value="7"/>
</dbReference>
<evidence type="ECO:0000256" key="4">
    <source>
        <dbReference type="ARBA" id="ARBA00022737"/>
    </source>
</evidence>
<accession>A0AAN8JNY2</accession>
<dbReference type="PANTHER" id="PTHR13723">
    <property type="entry name" value="ADAMTS A DISINTEGRIN AND METALLOPROTEASE WITH THROMBOSPONDIN MOTIFS PROTEASE"/>
    <property type="match status" value="1"/>
</dbReference>
<feature type="disulfide bond" evidence="6">
    <location>
        <begin position="47"/>
        <end position="57"/>
    </location>
</feature>
<comment type="subcellular location">
    <subcellularLocation>
        <location evidence="1">Secreted</location>
    </subcellularLocation>
</comment>
<evidence type="ECO:0000259" key="8">
    <source>
        <dbReference type="PROSITE" id="PS50835"/>
    </source>
</evidence>
<protein>
    <submittedName>
        <fullName evidence="10">Uncharacterized protein</fullName>
    </submittedName>
</protein>
<comment type="caution">
    <text evidence="10">The sequence shown here is derived from an EMBL/GenBank/DDBJ whole genome shotgun (WGS) entry which is preliminary data.</text>
</comment>
<feature type="domain" description="Ig-like" evidence="8">
    <location>
        <begin position="650"/>
        <end position="749"/>
    </location>
</feature>
<dbReference type="Pfam" id="PF00090">
    <property type="entry name" value="TSP_1"/>
    <property type="match status" value="1"/>
</dbReference>
<evidence type="ECO:0000256" key="1">
    <source>
        <dbReference type="ARBA" id="ARBA00004613"/>
    </source>
</evidence>
<evidence type="ECO:0000256" key="3">
    <source>
        <dbReference type="ARBA" id="ARBA00022729"/>
    </source>
</evidence>
<dbReference type="InterPro" id="IPR003598">
    <property type="entry name" value="Ig_sub2"/>
</dbReference>
<dbReference type="AlphaFoldDB" id="A0AAN8JNY2"/>
<dbReference type="PROSITE" id="PS50835">
    <property type="entry name" value="IG_LIKE"/>
    <property type="match status" value="1"/>
</dbReference>
<dbReference type="Gene3D" id="2.60.40.10">
    <property type="entry name" value="Immunoglobulins"/>
    <property type="match status" value="1"/>
</dbReference>
<dbReference type="GO" id="GO:0006508">
    <property type="term" value="P:proteolysis"/>
    <property type="evidence" value="ECO:0007669"/>
    <property type="project" value="TreeGrafter"/>
</dbReference>
<dbReference type="Pfam" id="PF19236">
    <property type="entry name" value="ADAMTS_CR_3"/>
    <property type="match status" value="1"/>
</dbReference>
<feature type="domain" description="PLAC" evidence="9">
    <location>
        <begin position="970"/>
        <end position="1007"/>
    </location>
</feature>
<dbReference type="GO" id="GO:0005576">
    <property type="term" value="C:extracellular region"/>
    <property type="evidence" value="ECO:0007669"/>
    <property type="project" value="UniProtKB-SubCell"/>
</dbReference>
<feature type="disulfide bond" evidence="6">
    <location>
        <begin position="32"/>
        <end position="67"/>
    </location>
</feature>
<dbReference type="PRINTS" id="PR01857">
    <property type="entry name" value="ADAMTSFAMILY"/>
</dbReference>
<dbReference type="SUPFAM" id="SSF48726">
    <property type="entry name" value="Immunoglobulin"/>
    <property type="match status" value="1"/>
</dbReference>
<dbReference type="FunFam" id="2.20.100.10:FF:000005">
    <property type="entry name" value="ADAM metallopeptidase with thrombospondin type 1 motif 9"/>
    <property type="match status" value="1"/>
</dbReference>
<dbReference type="Pfam" id="PF08686">
    <property type="entry name" value="PLAC"/>
    <property type="match status" value="1"/>
</dbReference>
<dbReference type="GO" id="GO:0030198">
    <property type="term" value="P:extracellular matrix organization"/>
    <property type="evidence" value="ECO:0007669"/>
    <property type="project" value="InterPro"/>
</dbReference>
<keyword evidence="3 7" id="KW-0732">Signal</keyword>
<evidence type="ECO:0000256" key="7">
    <source>
        <dbReference type="SAM" id="SignalP"/>
    </source>
</evidence>
<keyword evidence="4" id="KW-0677">Repeat</keyword>
<keyword evidence="5 6" id="KW-1015">Disulfide bond</keyword>
<dbReference type="Gene3D" id="2.20.100.10">
    <property type="entry name" value="Thrombospondin type-1 (TSP1) repeat"/>
    <property type="match status" value="9"/>
</dbReference>
<reference evidence="10 11" key="1">
    <citation type="submission" date="2024-01" db="EMBL/GenBank/DDBJ databases">
        <title>The genome of the rayed Mediterranean limpet Patella caerulea (Linnaeus, 1758).</title>
        <authorList>
            <person name="Anh-Thu Weber A."/>
            <person name="Halstead-Nussloch G."/>
        </authorList>
    </citation>
    <scope>NUCLEOTIDE SEQUENCE [LARGE SCALE GENOMIC DNA]</scope>
    <source>
        <strain evidence="10">AATW-2023a</strain>
        <tissue evidence="10">Whole specimen</tissue>
    </source>
</reference>
<evidence type="ECO:0000256" key="2">
    <source>
        <dbReference type="ARBA" id="ARBA00022525"/>
    </source>
</evidence>
<evidence type="ECO:0000256" key="6">
    <source>
        <dbReference type="PIRSR" id="PIRSR613273-3"/>
    </source>
</evidence>
<keyword evidence="2" id="KW-0964">Secreted</keyword>
<proteinExistence type="predicted"/>
<dbReference type="InterPro" id="IPR010909">
    <property type="entry name" value="PLAC"/>
</dbReference>
<keyword evidence="11" id="KW-1185">Reference proteome</keyword>
<dbReference type="PROSITE" id="PS50900">
    <property type="entry name" value="PLAC"/>
    <property type="match status" value="1"/>
</dbReference>
<dbReference type="InterPro" id="IPR007110">
    <property type="entry name" value="Ig-like_dom"/>
</dbReference>